<dbReference type="NCBIfam" id="NF003814">
    <property type="entry name" value="PRK05406.1-3"/>
    <property type="match status" value="1"/>
</dbReference>
<proteinExistence type="predicted"/>
<gene>
    <name evidence="1" type="ORF">D0862_13508</name>
</gene>
<dbReference type="Pfam" id="PF03746">
    <property type="entry name" value="LamB_YcsF"/>
    <property type="match status" value="1"/>
</dbReference>
<evidence type="ECO:0000313" key="2">
    <source>
        <dbReference type="Proteomes" id="UP000281468"/>
    </source>
</evidence>
<evidence type="ECO:0008006" key="3">
    <source>
        <dbReference type="Google" id="ProtNLM"/>
    </source>
</evidence>
<organism evidence="1 2">
    <name type="scientific">Hortaea werneckii</name>
    <name type="common">Black yeast</name>
    <name type="synonym">Cladosporium werneckii</name>
    <dbReference type="NCBI Taxonomy" id="91943"/>
    <lineage>
        <taxon>Eukaryota</taxon>
        <taxon>Fungi</taxon>
        <taxon>Dikarya</taxon>
        <taxon>Ascomycota</taxon>
        <taxon>Pezizomycotina</taxon>
        <taxon>Dothideomycetes</taxon>
        <taxon>Dothideomycetidae</taxon>
        <taxon>Mycosphaerellales</taxon>
        <taxon>Teratosphaeriaceae</taxon>
        <taxon>Hortaea</taxon>
    </lineage>
</organism>
<dbReference type="EMBL" id="QWIQ01000754">
    <property type="protein sequence ID" value="RMY77714.1"/>
    <property type="molecule type" value="Genomic_DNA"/>
</dbReference>
<name>A0A3M7ENR3_HORWE</name>
<comment type="caution">
    <text evidence="1">The sequence shown here is derived from an EMBL/GenBank/DDBJ whole genome shotgun (WGS) entry which is preliminary data.</text>
</comment>
<dbReference type="SUPFAM" id="SSF88713">
    <property type="entry name" value="Glycoside hydrolase/deacetylase"/>
    <property type="match status" value="1"/>
</dbReference>
<dbReference type="GO" id="GO:0005975">
    <property type="term" value="P:carbohydrate metabolic process"/>
    <property type="evidence" value="ECO:0007669"/>
    <property type="project" value="InterPro"/>
</dbReference>
<protein>
    <recommendedName>
        <fullName evidence="3">Lactam utilization protein lamB</fullName>
    </recommendedName>
</protein>
<dbReference type="InterPro" id="IPR005501">
    <property type="entry name" value="LamB/YcsF/PxpA-like"/>
</dbReference>
<reference evidence="1 2" key="1">
    <citation type="journal article" date="2018" name="BMC Genomics">
        <title>Genomic evidence for intraspecific hybridization in a clonal and extremely halotolerant yeast.</title>
        <authorList>
            <person name="Gostincar C."/>
            <person name="Stajich J.E."/>
            <person name="Zupancic J."/>
            <person name="Zalar P."/>
            <person name="Gunde-Cimerman N."/>
        </authorList>
    </citation>
    <scope>NUCLEOTIDE SEQUENCE [LARGE SCALE GENOMIC DNA]</scope>
    <source>
        <strain evidence="1 2">EXF-171</strain>
    </source>
</reference>
<dbReference type="Gene3D" id="3.20.20.370">
    <property type="entry name" value="Glycoside hydrolase/deacetylase"/>
    <property type="match status" value="1"/>
</dbReference>
<dbReference type="Proteomes" id="UP000281468">
    <property type="component" value="Unassembled WGS sequence"/>
</dbReference>
<accession>A0A3M7ENR3</accession>
<dbReference type="InterPro" id="IPR011330">
    <property type="entry name" value="Glyco_hydro/deAcase_b/a-brl"/>
</dbReference>
<dbReference type="AlphaFoldDB" id="A0A3M7ENR3"/>
<dbReference type="PANTHER" id="PTHR30292">
    <property type="entry name" value="UNCHARACTERIZED PROTEIN YBGL-RELATED"/>
    <property type="match status" value="1"/>
</dbReference>
<sequence length="289" mass="32164">MGPIQKKVHINVDLGEGYGNFKCGPDEELIPMIDHANVACGFHAGDPLIMQQTVRACKQHNIAIGAHPGLPDIQGFGRREMKLSPEELTAMVRYQVGALKAFLDAEGVPLHHVKPHGVLYGMMYRDKEVCRAVYEGVPKGTPVFGLAGTFHEETAKEIGLPFVAELYGDVKYNADRTLVIDRKKKAWTTDEIKKHISSQIENSSVTAVNGQDIDLPVGDHDHVKWSMNITRSKDLLDLGYGALHVHDQCSHSDRWKMDKTSAFFTKDRKISHEHIDYNDPAAGSKKLSE</sequence>
<dbReference type="PANTHER" id="PTHR30292:SF0">
    <property type="entry name" value="5-OXOPROLINASE SUBUNIT A"/>
    <property type="match status" value="1"/>
</dbReference>
<evidence type="ECO:0000313" key="1">
    <source>
        <dbReference type="EMBL" id="RMY77714.1"/>
    </source>
</evidence>